<evidence type="ECO:0000256" key="7">
    <source>
        <dbReference type="RuleBase" id="RU000304"/>
    </source>
</evidence>
<keyword evidence="5 6" id="KW-0067">ATP-binding</keyword>
<evidence type="ECO:0000259" key="8">
    <source>
        <dbReference type="PROSITE" id="PS50011"/>
    </source>
</evidence>
<dbReference type="CTD" id="6754400"/>
<dbReference type="FunFam" id="3.30.200.20:FF:001348">
    <property type="entry name" value="CMGC family protein kinase"/>
    <property type="match status" value="1"/>
</dbReference>
<dbReference type="STRING" id="10228.B3S0L4"/>
<dbReference type="InterPro" id="IPR050494">
    <property type="entry name" value="Ser_Thr_dual-spec_kinase"/>
</dbReference>
<keyword evidence="3 6" id="KW-0547">Nucleotide-binding</keyword>
<dbReference type="Proteomes" id="UP000009022">
    <property type="component" value="Unassembled WGS sequence"/>
</dbReference>
<dbReference type="PROSITE" id="PS00107">
    <property type="entry name" value="PROTEIN_KINASE_ATP"/>
    <property type="match status" value="1"/>
</dbReference>
<evidence type="ECO:0000313" key="9">
    <source>
        <dbReference type="EMBL" id="EDV23661.1"/>
    </source>
</evidence>
<organism evidence="9 10">
    <name type="scientific">Trichoplax adhaerens</name>
    <name type="common">Trichoplax reptans</name>
    <dbReference type="NCBI Taxonomy" id="10228"/>
    <lineage>
        <taxon>Eukaryota</taxon>
        <taxon>Metazoa</taxon>
        <taxon>Placozoa</taxon>
        <taxon>Uniplacotomia</taxon>
        <taxon>Trichoplacea</taxon>
        <taxon>Trichoplacidae</taxon>
        <taxon>Trichoplax</taxon>
    </lineage>
</organism>
<protein>
    <recommendedName>
        <fullName evidence="8">Protein kinase domain-containing protein</fullName>
    </recommendedName>
</protein>
<dbReference type="GeneID" id="6754400"/>
<evidence type="ECO:0000256" key="3">
    <source>
        <dbReference type="ARBA" id="ARBA00022741"/>
    </source>
</evidence>
<dbReference type="InParanoid" id="B3S0L4"/>
<dbReference type="HOGENOM" id="CLU_558179_0_0_1"/>
<accession>B3S0L4</accession>
<dbReference type="OrthoDB" id="9332038at2759"/>
<evidence type="ECO:0000256" key="6">
    <source>
        <dbReference type="PROSITE-ProRule" id="PRU10141"/>
    </source>
</evidence>
<reference evidence="9 10" key="1">
    <citation type="journal article" date="2008" name="Nature">
        <title>The Trichoplax genome and the nature of placozoans.</title>
        <authorList>
            <person name="Srivastava M."/>
            <person name="Begovic E."/>
            <person name="Chapman J."/>
            <person name="Putnam N.H."/>
            <person name="Hellsten U."/>
            <person name="Kawashima T."/>
            <person name="Kuo A."/>
            <person name="Mitros T."/>
            <person name="Salamov A."/>
            <person name="Carpenter M.L."/>
            <person name="Signorovitch A.Y."/>
            <person name="Moreno M.A."/>
            <person name="Kamm K."/>
            <person name="Grimwood J."/>
            <person name="Schmutz J."/>
            <person name="Shapiro H."/>
            <person name="Grigoriev I.V."/>
            <person name="Buss L.W."/>
            <person name="Schierwater B."/>
            <person name="Dellaporta S.L."/>
            <person name="Rokhsar D.S."/>
        </authorList>
    </citation>
    <scope>NUCLEOTIDE SEQUENCE [LARGE SCALE GENOMIC DNA]</scope>
    <source>
        <strain evidence="9 10">Grell-BS-1999</strain>
    </source>
</reference>
<sequence>MIMEQLNPNSIQIQANKHKVNFNSARTKTEHDVATNKFLPTNSDTVLGNRYRYKEIIGHGTFSVVIAAKDLYMHNKIIAIKIFHRNYKVIGLQEAECVRKLNQMDCMDVSKVIKIFNTIMYEDHLCIVYQCLDPRPITAYFQRVTVNENHEEKLKLLRHVVKQLLECLAFLRRANIIHADIKPANILVSNESDLSIKLVDFSNSFHCVHEEICLYYDNFELQTLNYRAPELYSCKPLFKGKYKGEIIQNISNLLGSWPVSFFRRGKFYQEFANEVIEHPKNTYCERYSVSEVVQHPFMLAENSVNYFLFNDDLSGSGVVPSGTYQYKPDNSKNNLRLPVKQDKMTKCTRKRPETSDSSNVKSIGTEFSSINVKVFCLQRTTSNCNSGESEKTAAITSNNELDLVNVGDTSDDEITDSVQNVHAAVPNHKDYVEIYDNCARSRGSFWLRSSSEDNTTINETLNTHEKSVANRNNSCARTRIITVNTTIAS</sequence>
<feature type="domain" description="Protein kinase" evidence="8">
    <location>
        <begin position="51"/>
        <end position="368"/>
    </location>
</feature>
<gene>
    <name evidence="9" type="ORF">TRIADDRAFT_57092</name>
</gene>
<keyword evidence="4" id="KW-0418">Kinase</keyword>
<dbReference type="Gene3D" id="1.10.510.10">
    <property type="entry name" value="Transferase(Phosphotransferase) domain 1"/>
    <property type="match status" value="1"/>
</dbReference>
<evidence type="ECO:0000256" key="1">
    <source>
        <dbReference type="ARBA" id="ARBA00022527"/>
    </source>
</evidence>
<dbReference type="GO" id="GO:0004674">
    <property type="term" value="F:protein serine/threonine kinase activity"/>
    <property type="evidence" value="ECO:0000318"/>
    <property type="project" value="GO_Central"/>
</dbReference>
<keyword evidence="10" id="KW-1185">Reference proteome</keyword>
<comment type="similarity">
    <text evidence="7">Belongs to the protein kinase superfamily.</text>
</comment>
<dbReference type="PhylomeDB" id="B3S0L4"/>
<dbReference type="InterPro" id="IPR008271">
    <property type="entry name" value="Ser/Thr_kinase_AS"/>
</dbReference>
<dbReference type="SMART" id="SM00220">
    <property type="entry name" value="S_TKc"/>
    <property type="match status" value="1"/>
</dbReference>
<dbReference type="EMBL" id="DS985246">
    <property type="protein sequence ID" value="EDV23661.1"/>
    <property type="molecule type" value="Genomic_DNA"/>
</dbReference>
<evidence type="ECO:0000256" key="2">
    <source>
        <dbReference type="ARBA" id="ARBA00022679"/>
    </source>
</evidence>
<dbReference type="PROSITE" id="PS00108">
    <property type="entry name" value="PROTEIN_KINASE_ST"/>
    <property type="match status" value="1"/>
</dbReference>
<evidence type="ECO:0000313" key="10">
    <source>
        <dbReference type="Proteomes" id="UP000009022"/>
    </source>
</evidence>
<keyword evidence="2" id="KW-0808">Transferase</keyword>
<dbReference type="Pfam" id="PF00069">
    <property type="entry name" value="Pkinase"/>
    <property type="match status" value="1"/>
</dbReference>
<dbReference type="InterPro" id="IPR011009">
    <property type="entry name" value="Kinase-like_dom_sf"/>
</dbReference>
<dbReference type="AlphaFoldDB" id="B3S0L4"/>
<feature type="binding site" evidence="6">
    <location>
        <position position="81"/>
    </location>
    <ligand>
        <name>ATP</name>
        <dbReference type="ChEBI" id="CHEBI:30616"/>
    </ligand>
</feature>
<dbReference type="RefSeq" id="XP_002113187.1">
    <property type="nucleotide sequence ID" value="XM_002113151.1"/>
</dbReference>
<evidence type="ECO:0000256" key="5">
    <source>
        <dbReference type="ARBA" id="ARBA00022840"/>
    </source>
</evidence>
<dbReference type="PANTHER" id="PTHR24058:SF130">
    <property type="entry name" value="SERINE_THREONINE PROTEIN KINASES-RELATED"/>
    <property type="match status" value="1"/>
</dbReference>
<dbReference type="InterPro" id="IPR000719">
    <property type="entry name" value="Prot_kinase_dom"/>
</dbReference>
<evidence type="ECO:0000256" key="4">
    <source>
        <dbReference type="ARBA" id="ARBA00022777"/>
    </source>
</evidence>
<dbReference type="PROSITE" id="PS50011">
    <property type="entry name" value="PROTEIN_KINASE_DOM"/>
    <property type="match status" value="1"/>
</dbReference>
<dbReference type="InterPro" id="IPR017441">
    <property type="entry name" value="Protein_kinase_ATP_BS"/>
</dbReference>
<proteinExistence type="inferred from homology"/>
<dbReference type="GO" id="GO:0005524">
    <property type="term" value="F:ATP binding"/>
    <property type="evidence" value="ECO:0007669"/>
    <property type="project" value="UniProtKB-UniRule"/>
</dbReference>
<dbReference type="PANTHER" id="PTHR24058">
    <property type="entry name" value="DUAL SPECIFICITY PROTEIN KINASE"/>
    <property type="match status" value="1"/>
</dbReference>
<name>B3S0L4_TRIAD</name>
<keyword evidence="1 7" id="KW-0723">Serine/threonine-protein kinase</keyword>
<dbReference type="SUPFAM" id="SSF56112">
    <property type="entry name" value="Protein kinase-like (PK-like)"/>
    <property type="match status" value="1"/>
</dbReference>
<dbReference type="KEGG" id="tad:TRIADDRAFT_57092"/>
<dbReference type="eggNOG" id="KOG0670">
    <property type="taxonomic scope" value="Eukaryota"/>
</dbReference>